<dbReference type="AlphaFoldDB" id="A0A6J8ENB5"/>
<reference evidence="3 4" key="1">
    <citation type="submission" date="2020-06" db="EMBL/GenBank/DDBJ databases">
        <authorList>
            <person name="Li R."/>
            <person name="Bekaert M."/>
        </authorList>
    </citation>
    <scope>NUCLEOTIDE SEQUENCE [LARGE SCALE GENOMIC DNA]</scope>
    <source>
        <strain evidence="4">wild</strain>
    </source>
</reference>
<dbReference type="EMBL" id="CACVKT020009431">
    <property type="protein sequence ID" value="CAC5421877.1"/>
    <property type="molecule type" value="Genomic_DNA"/>
</dbReference>
<gene>
    <name evidence="3" type="ORF">MCOR_53961</name>
</gene>
<dbReference type="InterPro" id="IPR013783">
    <property type="entry name" value="Ig-like_fold"/>
</dbReference>
<evidence type="ECO:0008006" key="5">
    <source>
        <dbReference type="Google" id="ProtNLM"/>
    </source>
</evidence>
<keyword evidence="1" id="KW-0812">Transmembrane</keyword>
<evidence type="ECO:0000256" key="1">
    <source>
        <dbReference type="SAM" id="Phobius"/>
    </source>
</evidence>
<evidence type="ECO:0000313" key="3">
    <source>
        <dbReference type="EMBL" id="CAC5421877.1"/>
    </source>
</evidence>
<keyword evidence="1" id="KW-1133">Transmembrane helix</keyword>
<keyword evidence="1" id="KW-0472">Membrane</keyword>
<keyword evidence="4" id="KW-1185">Reference proteome</keyword>
<proteinExistence type="predicted"/>
<dbReference type="Gene3D" id="2.60.40.10">
    <property type="entry name" value="Immunoglobulins"/>
    <property type="match status" value="1"/>
</dbReference>
<protein>
    <recommendedName>
        <fullName evidence="5">Ig-like domain-containing protein</fullName>
    </recommendedName>
</protein>
<sequence>MSILNGYRLVIEVLLQLLLPCNVVHSSVSWYTSTKQVVFGKDVILTCCTGHPLLNSKDCPVRQWSGGPDRNGLMYNGYSSNEEKYEEEANLTTSQFSLKIKNFSESDVNVNYTCSCGFNTFTRKLALNNTHFHYVPTAFNITVDTKYDTVKVKIDCNKIYPQPTCSVNIGNRLVFKDELPVYKKNGMFYSLKFKKEFALAVDDCNKIPVVKCELCGQCSELKSIEYLGNQTQKCAEIQNQSTLYENVTMIDVESTKDASNINTTVVTILVVSGLIVATGIIIIIVRELQKRKRDMVIKQSSEIGGQEASEILIERNINNCGVFIKQHVICYQPDSTM</sequence>
<name>A0A6J8ENB5_MYTCO</name>
<accession>A0A6J8ENB5</accession>
<evidence type="ECO:0000256" key="2">
    <source>
        <dbReference type="SAM" id="SignalP"/>
    </source>
</evidence>
<feature type="transmembrane region" description="Helical" evidence="1">
    <location>
        <begin position="265"/>
        <end position="285"/>
    </location>
</feature>
<dbReference type="Proteomes" id="UP000507470">
    <property type="component" value="Unassembled WGS sequence"/>
</dbReference>
<feature type="signal peptide" evidence="2">
    <location>
        <begin position="1"/>
        <end position="26"/>
    </location>
</feature>
<feature type="chain" id="PRO_5026705148" description="Ig-like domain-containing protein" evidence="2">
    <location>
        <begin position="27"/>
        <end position="337"/>
    </location>
</feature>
<keyword evidence="2" id="KW-0732">Signal</keyword>
<organism evidence="3 4">
    <name type="scientific">Mytilus coruscus</name>
    <name type="common">Sea mussel</name>
    <dbReference type="NCBI Taxonomy" id="42192"/>
    <lineage>
        <taxon>Eukaryota</taxon>
        <taxon>Metazoa</taxon>
        <taxon>Spiralia</taxon>
        <taxon>Lophotrochozoa</taxon>
        <taxon>Mollusca</taxon>
        <taxon>Bivalvia</taxon>
        <taxon>Autobranchia</taxon>
        <taxon>Pteriomorphia</taxon>
        <taxon>Mytilida</taxon>
        <taxon>Mytiloidea</taxon>
        <taxon>Mytilidae</taxon>
        <taxon>Mytilinae</taxon>
        <taxon>Mytilus</taxon>
    </lineage>
</organism>
<evidence type="ECO:0000313" key="4">
    <source>
        <dbReference type="Proteomes" id="UP000507470"/>
    </source>
</evidence>